<dbReference type="RefSeq" id="WP_060674971.1">
    <property type="nucleotide sequence ID" value="NZ_LIXZ01000031.1"/>
</dbReference>
<accession>A0A0N8GG72</accession>
<dbReference type="InterPro" id="IPR046882">
    <property type="entry name" value="Sp-DndD"/>
</dbReference>
<reference evidence="1 2" key="1">
    <citation type="submission" date="2015-08" db="EMBL/GenBank/DDBJ databases">
        <title>Draft Genome Sequence of Bacillus vietnamensis UCD-SED5.</title>
        <authorList>
            <person name="Lee R.D."/>
            <person name="Jospin G."/>
            <person name="Lang J.M."/>
            <person name="Coil D.A."/>
            <person name="Eisen J.A."/>
        </authorList>
    </citation>
    <scope>NUCLEOTIDE SEQUENCE [LARGE SCALE GENOMIC DNA]</scope>
    <source>
        <strain evidence="1 2">UCD-SED5</strain>
    </source>
</reference>
<organism evidence="1 2">
    <name type="scientific">Rossellomorea vietnamensis</name>
    <dbReference type="NCBI Taxonomy" id="218284"/>
    <lineage>
        <taxon>Bacteria</taxon>
        <taxon>Bacillati</taxon>
        <taxon>Bacillota</taxon>
        <taxon>Bacilli</taxon>
        <taxon>Bacillales</taxon>
        <taxon>Bacillaceae</taxon>
        <taxon>Rossellomorea</taxon>
    </lineage>
</organism>
<gene>
    <name evidence="1" type="ORF">AM506_20905</name>
</gene>
<evidence type="ECO:0000313" key="1">
    <source>
        <dbReference type="EMBL" id="KPL57690.1"/>
    </source>
</evidence>
<dbReference type="OrthoDB" id="2888163at2"/>
<dbReference type="EMBL" id="LIXZ01000031">
    <property type="protein sequence ID" value="KPL57690.1"/>
    <property type="molecule type" value="Genomic_DNA"/>
</dbReference>
<dbReference type="PATRIC" id="fig|218284.4.peg.2727"/>
<dbReference type="AlphaFoldDB" id="A0A0N8GG72"/>
<name>A0A0N8GG72_9BACI</name>
<dbReference type="Proteomes" id="UP000050398">
    <property type="component" value="Unassembled WGS sequence"/>
</dbReference>
<evidence type="ECO:0000313" key="2">
    <source>
        <dbReference type="Proteomes" id="UP000050398"/>
    </source>
</evidence>
<protein>
    <submittedName>
        <fullName evidence="1">Uncharacterized protein</fullName>
    </submittedName>
</protein>
<comment type="caution">
    <text evidence="1">The sequence shown here is derived from an EMBL/GenBank/DDBJ whole genome shotgun (WGS) entry which is preliminary data.</text>
</comment>
<proteinExistence type="predicted"/>
<sequence>MKDMKRRETELMSKVCTRNNVPPKLGRLLVKLSEREAYENNSQQTRIKEYQSLIDFHFKENQ</sequence>
<dbReference type="Pfam" id="PF20306">
    <property type="entry name" value="Sp-DndD"/>
    <property type="match status" value="1"/>
</dbReference>